<dbReference type="Gene3D" id="2.120.10.30">
    <property type="entry name" value="TolB, C-terminal domain"/>
    <property type="match status" value="1"/>
</dbReference>
<comment type="caution">
    <text evidence="4">The sequence shown here is derived from an EMBL/GenBank/DDBJ whole genome shotgun (WGS) entry which is preliminary data.</text>
</comment>
<dbReference type="InterPro" id="IPR011042">
    <property type="entry name" value="6-blade_b-propeller_TolB-like"/>
</dbReference>
<feature type="signal peptide" evidence="2">
    <location>
        <begin position="1"/>
        <end position="21"/>
    </location>
</feature>
<dbReference type="GO" id="GO:0004252">
    <property type="term" value="F:serine-type endopeptidase activity"/>
    <property type="evidence" value="ECO:0007669"/>
    <property type="project" value="TreeGrafter"/>
</dbReference>
<dbReference type="EMBL" id="WWCX01000018">
    <property type="protein sequence ID" value="MYM94831.1"/>
    <property type="molecule type" value="Genomic_DNA"/>
</dbReference>
<gene>
    <name evidence="4" type="ORF">GTP90_13245</name>
</gene>
<name>A0A845GLH2_9BURK</name>
<organism evidence="4 5">
    <name type="scientific">Duganella vulcania</name>
    <dbReference type="NCBI Taxonomy" id="2692166"/>
    <lineage>
        <taxon>Bacteria</taxon>
        <taxon>Pseudomonadati</taxon>
        <taxon>Pseudomonadota</taxon>
        <taxon>Betaproteobacteria</taxon>
        <taxon>Burkholderiales</taxon>
        <taxon>Oxalobacteraceae</taxon>
        <taxon>Telluria group</taxon>
        <taxon>Duganella</taxon>
    </lineage>
</organism>
<keyword evidence="2" id="KW-0732">Signal</keyword>
<evidence type="ECO:0000259" key="3">
    <source>
        <dbReference type="Pfam" id="PF00326"/>
    </source>
</evidence>
<dbReference type="GO" id="GO:0006508">
    <property type="term" value="P:proteolysis"/>
    <property type="evidence" value="ECO:0007669"/>
    <property type="project" value="InterPro"/>
</dbReference>
<feature type="chain" id="PRO_5032838816" evidence="2">
    <location>
        <begin position="22"/>
        <end position="660"/>
    </location>
</feature>
<dbReference type="Proteomes" id="UP000447355">
    <property type="component" value="Unassembled WGS sequence"/>
</dbReference>
<keyword evidence="1" id="KW-0378">Hydrolase</keyword>
<sequence length="660" mass="72950">MSPYRLSAALVLAACSLAASATPPAEQFFANPAFSTPQLSPDGKYLAVKSSTDGKRDRLMVITLDDRQAKVVAQFKDADIGRFRWVNNDRLIYNVTDQSVGERDRRYAPGLYAVNRDGKGFRRLANRSQPLLEDGDLAVEPLPWHTYMMTQDGAQDGDSVYVYDVNMGRPGEPQYIDLLQLDTVTGKTQAVPHPGQGSDWLLDQNGAPRLLDTLADNDNDTTIWYRDTASQQWRQLATKGRYIAQAGDFSPLAFGPDGMLYVVSHAGRDTSALYRYDPATQKMDAQPLVDLDGFDFEGSLIVSNNKLLGARVRSDAWGTVWFDPAMQALQDKIDALLPHTVNLLTPPLRPASPWVLVTSYSARQPHTYQVFNTASGRLAELGSEAPAIDPARMGSKELVYYKARDGLRIPAWLSLPAGAPGKNRPMVVLVHGGPFIRGGDWSWNAETQFLTSRGYAVLEPEFRGSTGYGAAHASAGWKQWGLKMQDDIADGARWAIAQGTADPRRICIAGASYGGYATLMGLINDPELYRCGIEWVGVTDIHLLYDSGWFSESDLPASWKRFGMPELIGDAVKDAEQLRATSPLLQAARLKQPLLMAYGGADLRVPLVHGEKFYQAVKAGNRNVEWLKYGEEGHGWALPKNRIDFWTRVEKFLDKNIGAR</sequence>
<accession>A0A845GLH2</accession>
<dbReference type="Pfam" id="PF00326">
    <property type="entry name" value="Peptidase_S9"/>
    <property type="match status" value="1"/>
</dbReference>
<dbReference type="InterPro" id="IPR029058">
    <property type="entry name" value="AB_hydrolase_fold"/>
</dbReference>
<evidence type="ECO:0000256" key="1">
    <source>
        <dbReference type="ARBA" id="ARBA00022801"/>
    </source>
</evidence>
<evidence type="ECO:0000256" key="2">
    <source>
        <dbReference type="SAM" id="SignalP"/>
    </source>
</evidence>
<dbReference type="RefSeq" id="WP_161084035.1">
    <property type="nucleotide sequence ID" value="NZ_WWCX01000018.1"/>
</dbReference>
<dbReference type="InterPro" id="IPR001375">
    <property type="entry name" value="Peptidase_S9_cat"/>
</dbReference>
<reference evidence="4" key="1">
    <citation type="submission" date="2019-12" db="EMBL/GenBank/DDBJ databases">
        <title>Novel species isolated from a subtropical stream in China.</title>
        <authorList>
            <person name="Lu H."/>
        </authorList>
    </citation>
    <scope>NUCLEOTIDE SEQUENCE [LARGE SCALE GENOMIC DNA]</scope>
    <source>
        <strain evidence="4">FT81W</strain>
    </source>
</reference>
<evidence type="ECO:0000313" key="4">
    <source>
        <dbReference type="EMBL" id="MYM94831.1"/>
    </source>
</evidence>
<feature type="domain" description="Peptidase S9 prolyl oligopeptidase catalytic" evidence="3">
    <location>
        <begin position="441"/>
        <end position="658"/>
    </location>
</feature>
<dbReference type="SUPFAM" id="SSF50993">
    <property type="entry name" value="Peptidase/esterase 'gauge' domain"/>
    <property type="match status" value="1"/>
</dbReference>
<protein>
    <submittedName>
        <fullName evidence="4">Prolyl oligopeptidase family serine peptidase</fullName>
    </submittedName>
</protein>
<dbReference type="PANTHER" id="PTHR42776">
    <property type="entry name" value="SERINE PEPTIDASE S9 FAMILY MEMBER"/>
    <property type="match status" value="1"/>
</dbReference>
<dbReference type="SUPFAM" id="SSF53474">
    <property type="entry name" value="alpha/beta-Hydrolases"/>
    <property type="match status" value="1"/>
</dbReference>
<evidence type="ECO:0000313" key="5">
    <source>
        <dbReference type="Proteomes" id="UP000447355"/>
    </source>
</evidence>
<dbReference type="PANTHER" id="PTHR42776:SF27">
    <property type="entry name" value="DIPEPTIDYL PEPTIDASE FAMILY MEMBER 6"/>
    <property type="match status" value="1"/>
</dbReference>
<dbReference type="AlphaFoldDB" id="A0A845GLH2"/>
<proteinExistence type="predicted"/>
<dbReference type="Gene3D" id="3.40.50.1820">
    <property type="entry name" value="alpha/beta hydrolase"/>
    <property type="match status" value="1"/>
</dbReference>